<dbReference type="STRING" id="388950.GCA_001611675_02657"/>
<dbReference type="OrthoDB" id="163809at2"/>
<gene>
    <name evidence="1" type="ORF">SAMN04487941_2410</name>
</gene>
<proteinExistence type="predicted"/>
<evidence type="ECO:0000313" key="1">
    <source>
        <dbReference type="EMBL" id="SFU79120.1"/>
    </source>
</evidence>
<evidence type="ECO:0000313" key="2">
    <source>
        <dbReference type="Proteomes" id="UP000182491"/>
    </source>
</evidence>
<dbReference type="EMBL" id="FPCA01000003">
    <property type="protein sequence ID" value="SFU79120.1"/>
    <property type="molecule type" value="Genomic_DNA"/>
</dbReference>
<keyword evidence="2" id="KW-1185">Reference proteome</keyword>
<name>A0A1I7J1U1_9BACT</name>
<reference evidence="2" key="1">
    <citation type="submission" date="2016-10" db="EMBL/GenBank/DDBJ databases">
        <authorList>
            <person name="Varghese N."/>
        </authorList>
    </citation>
    <scope>NUCLEOTIDE SEQUENCE [LARGE SCALE GENOMIC DNA]</scope>
    <source>
        <strain evidence="2">DSM 18820</strain>
    </source>
</reference>
<dbReference type="Proteomes" id="UP000182491">
    <property type="component" value="Unassembled WGS sequence"/>
</dbReference>
<dbReference type="AlphaFoldDB" id="A0A1I7J1U1"/>
<organism evidence="1 2">
    <name type="scientific">Pontibacter akesuensis</name>
    <dbReference type="NCBI Taxonomy" id="388950"/>
    <lineage>
        <taxon>Bacteria</taxon>
        <taxon>Pseudomonadati</taxon>
        <taxon>Bacteroidota</taxon>
        <taxon>Cytophagia</taxon>
        <taxon>Cytophagales</taxon>
        <taxon>Hymenobacteraceae</taxon>
        <taxon>Pontibacter</taxon>
    </lineage>
</organism>
<accession>A0A1I7J1U1</accession>
<sequence>MMNYVFAFMGLLLLGQCHHDPTGDVKPQEQAFGKSFVLEKGEEVAVSGKAAEKLTVRLSNLADSRCPEDVVCVWMGNAVVGLTVSNASEKNRQLQFCLGDCRPDPVRNKHTVRTELGQQAYDITVLEVLQLPNSKNPEEAKQVKVLVEPVG</sequence>
<dbReference type="RefSeq" id="WP_068838624.1">
    <property type="nucleotide sequence ID" value="NZ_BMXC01000003.1"/>
</dbReference>
<protein>
    <submittedName>
        <fullName evidence="1">Uncharacterized protein</fullName>
    </submittedName>
</protein>